<keyword evidence="3" id="KW-1185">Reference proteome</keyword>
<proteinExistence type="predicted"/>
<dbReference type="OrthoDB" id="5578329at2759"/>
<protein>
    <recommendedName>
        <fullName evidence="4">Spo12 family-domain-containing protein</fullName>
    </recommendedName>
</protein>
<evidence type="ECO:0000313" key="3">
    <source>
        <dbReference type="Proteomes" id="UP000799770"/>
    </source>
</evidence>
<feature type="compositionally biased region" description="Basic and acidic residues" evidence="1">
    <location>
        <begin position="21"/>
        <end position="30"/>
    </location>
</feature>
<evidence type="ECO:0000313" key="2">
    <source>
        <dbReference type="EMBL" id="KAF2114897.1"/>
    </source>
</evidence>
<accession>A0A6A5Z803</accession>
<dbReference type="InterPro" id="IPR007727">
    <property type="entry name" value="Spo12"/>
</dbReference>
<dbReference type="Proteomes" id="UP000799770">
    <property type="component" value="Unassembled WGS sequence"/>
</dbReference>
<reference evidence="2" key="1">
    <citation type="journal article" date="2020" name="Stud. Mycol.">
        <title>101 Dothideomycetes genomes: a test case for predicting lifestyles and emergence of pathogens.</title>
        <authorList>
            <person name="Haridas S."/>
            <person name="Albert R."/>
            <person name="Binder M."/>
            <person name="Bloem J."/>
            <person name="Labutti K."/>
            <person name="Salamov A."/>
            <person name="Andreopoulos B."/>
            <person name="Baker S."/>
            <person name="Barry K."/>
            <person name="Bills G."/>
            <person name="Bluhm B."/>
            <person name="Cannon C."/>
            <person name="Castanera R."/>
            <person name="Culley D."/>
            <person name="Daum C."/>
            <person name="Ezra D."/>
            <person name="Gonzalez J."/>
            <person name="Henrissat B."/>
            <person name="Kuo A."/>
            <person name="Liang C."/>
            <person name="Lipzen A."/>
            <person name="Lutzoni F."/>
            <person name="Magnuson J."/>
            <person name="Mondo S."/>
            <person name="Nolan M."/>
            <person name="Ohm R."/>
            <person name="Pangilinan J."/>
            <person name="Park H.-J."/>
            <person name="Ramirez L."/>
            <person name="Alfaro M."/>
            <person name="Sun H."/>
            <person name="Tritt A."/>
            <person name="Yoshinaga Y."/>
            <person name="Zwiers L.-H."/>
            <person name="Turgeon B."/>
            <person name="Goodwin S."/>
            <person name="Spatafora J."/>
            <person name="Crous P."/>
            <person name="Grigoriev I."/>
        </authorList>
    </citation>
    <scope>NUCLEOTIDE SEQUENCE</scope>
    <source>
        <strain evidence="2">CBS 627.86</strain>
    </source>
</reference>
<feature type="region of interest" description="Disordered" evidence="1">
    <location>
        <begin position="92"/>
        <end position="117"/>
    </location>
</feature>
<feature type="compositionally biased region" description="Acidic residues" evidence="1">
    <location>
        <begin position="107"/>
        <end position="117"/>
    </location>
</feature>
<gene>
    <name evidence="2" type="ORF">BDV96DRAFT_646764</name>
</gene>
<sequence length="117" mass="13402">MSTNVLNDRDANAQLKPSPSPEKEKPKSLEYHREMLHSRLKGGQTQQYISPSDEIMSPASQKLTNFKNKRAMKKAKPQTLFKKTSTKNFETATKTTMFADIPKDTPKEDEENKEEQT</sequence>
<evidence type="ECO:0008006" key="4">
    <source>
        <dbReference type="Google" id="ProtNLM"/>
    </source>
</evidence>
<name>A0A6A5Z803_9PLEO</name>
<dbReference type="AlphaFoldDB" id="A0A6A5Z803"/>
<dbReference type="EMBL" id="ML977324">
    <property type="protein sequence ID" value="KAF2114897.1"/>
    <property type="molecule type" value="Genomic_DNA"/>
</dbReference>
<feature type="region of interest" description="Disordered" evidence="1">
    <location>
        <begin position="1"/>
        <end position="30"/>
    </location>
</feature>
<organism evidence="2 3">
    <name type="scientific">Lophiotrema nucula</name>
    <dbReference type="NCBI Taxonomy" id="690887"/>
    <lineage>
        <taxon>Eukaryota</taxon>
        <taxon>Fungi</taxon>
        <taxon>Dikarya</taxon>
        <taxon>Ascomycota</taxon>
        <taxon>Pezizomycotina</taxon>
        <taxon>Dothideomycetes</taxon>
        <taxon>Pleosporomycetidae</taxon>
        <taxon>Pleosporales</taxon>
        <taxon>Lophiotremataceae</taxon>
        <taxon>Lophiotrema</taxon>
    </lineage>
</organism>
<dbReference type="Pfam" id="PF05032">
    <property type="entry name" value="Spo12"/>
    <property type="match status" value="1"/>
</dbReference>
<evidence type="ECO:0000256" key="1">
    <source>
        <dbReference type="SAM" id="MobiDB-lite"/>
    </source>
</evidence>